<dbReference type="Gramene" id="mRNA:HanXRQr2_Chr03g0126361">
    <property type="protein sequence ID" value="mRNA:HanXRQr2_Chr03g0126361"/>
    <property type="gene ID" value="HanXRQr2_Chr03g0126361"/>
</dbReference>
<proteinExistence type="predicted"/>
<dbReference type="AlphaFoldDB" id="A0A251V9J4"/>
<dbReference type="Proteomes" id="UP000215914">
    <property type="component" value="Chromosome 3"/>
</dbReference>
<evidence type="ECO:0000313" key="4">
    <source>
        <dbReference type="Proteomes" id="UP000215914"/>
    </source>
</evidence>
<accession>A0A251V9J4</accession>
<keyword evidence="4" id="KW-1185">Reference proteome</keyword>
<dbReference type="InParanoid" id="A0A251V9J4"/>
<dbReference type="EMBL" id="MNCJ02000318">
    <property type="protein sequence ID" value="KAF5815730.1"/>
    <property type="molecule type" value="Genomic_DNA"/>
</dbReference>
<evidence type="ECO:0000256" key="1">
    <source>
        <dbReference type="SAM" id="MobiDB-lite"/>
    </source>
</evidence>
<dbReference type="EMBL" id="CM007892">
    <property type="protein sequence ID" value="OTG32280.1"/>
    <property type="molecule type" value="Genomic_DNA"/>
</dbReference>
<feature type="region of interest" description="Disordered" evidence="1">
    <location>
        <begin position="34"/>
        <end position="67"/>
    </location>
</feature>
<sequence>MISKHINNIYKSWTKVLEVEFFGKSAAQEILELESISDGNSGTHEEESRSIERIRTTSVTDQRRRERKKELVRGFKPRSRFEIRVTMVGFRMAVKQCRRTEHVF</sequence>
<feature type="compositionally biased region" description="Basic and acidic residues" evidence="1">
    <location>
        <begin position="43"/>
        <end position="67"/>
    </location>
</feature>
<evidence type="ECO:0000313" key="3">
    <source>
        <dbReference type="EMBL" id="OTG32280.1"/>
    </source>
</evidence>
<reference evidence="3" key="2">
    <citation type="submission" date="2017-02" db="EMBL/GenBank/DDBJ databases">
        <title>Sunflower complete genome.</title>
        <authorList>
            <person name="Langlade N."/>
            <person name="Munos S."/>
        </authorList>
    </citation>
    <scope>NUCLEOTIDE SEQUENCE [LARGE SCALE GENOMIC DNA]</scope>
    <source>
        <tissue evidence="3">Leaves</tissue>
    </source>
</reference>
<reference evidence="2 4" key="1">
    <citation type="journal article" date="2017" name="Nature">
        <title>The sunflower genome provides insights into oil metabolism, flowering and Asterid evolution.</title>
        <authorList>
            <person name="Badouin H."/>
            <person name="Gouzy J."/>
            <person name="Grassa C.J."/>
            <person name="Murat F."/>
            <person name="Staton S.E."/>
            <person name="Cottret L."/>
            <person name="Lelandais-Briere C."/>
            <person name="Owens G.L."/>
            <person name="Carrere S."/>
            <person name="Mayjonade B."/>
            <person name="Legrand L."/>
            <person name="Gill N."/>
            <person name="Kane N.C."/>
            <person name="Bowers J.E."/>
            <person name="Hubner S."/>
            <person name="Bellec A."/>
            <person name="Berard A."/>
            <person name="Berges H."/>
            <person name="Blanchet N."/>
            <person name="Boniface M.C."/>
            <person name="Brunel D."/>
            <person name="Catrice O."/>
            <person name="Chaidir N."/>
            <person name="Claudel C."/>
            <person name="Donnadieu C."/>
            <person name="Faraut T."/>
            <person name="Fievet G."/>
            <person name="Helmstetter N."/>
            <person name="King M."/>
            <person name="Knapp S.J."/>
            <person name="Lai Z."/>
            <person name="Le Paslier M.C."/>
            <person name="Lippi Y."/>
            <person name="Lorenzon L."/>
            <person name="Mandel J.R."/>
            <person name="Marage G."/>
            <person name="Marchand G."/>
            <person name="Marquand E."/>
            <person name="Bret-Mestries E."/>
            <person name="Morien E."/>
            <person name="Nambeesan S."/>
            <person name="Nguyen T."/>
            <person name="Pegot-Espagnet P."/>
            <person name="Pouilly N."/>
            <person name="Raftis F."/>
            <person name="Sallet E."/>
            <person name="Schiex T."/>
            <person name="Thomas J."/>
            <person name="Vandecasteele C."/>
            <person name="Vares D."/>
            <person name="Vear F."/>
            <person name="Vautrin S."/>
            <person name="Crespi M."/>
            <person name="Mangin B."/>
            <person name="Burke J.M."/>
            <person name="Salse J."/>
            <person name="Munos S."/>
            <person name="Vincourt P."/>
            <person name="Rieseberg L.H."/>
            <person name="Langlade N.B."/>
        </authorList>
    </citation>
    <scope>NUCLEOTIDE SEQUENCE [LARGE SCALE GENOMIC DNA]</scope>
    <source>
        <strain evidence="4">cv. SF193</strain>
        <tissue evidence="2">Leaves</tissue>
    </source>
</reference>
<organism evidence="3 4">
    <name type="scientific">Helianthus annuus</name>
    <name type="common">Common sunflower</name>
    <dbReference type="NCBI Taxonomy" id="4232"/>
    <lineage>
        <taxon>Eukaryota</taxon>
        <taxon>Viridiplantae</taxon>
        <taxon>Streptophyta</taxon>
        <taxon>Embryophyta</taxon>
        <taxon>Tracheophyta</taxon>
        <taxon>Spermatophyta</taxon>
        <taxon>Magnoliopsida</taxon>
        <taxon>eudicotyledons</taxon>
        <taxon>Gunneridae</taxon>
        <taxon>Pentapetalae</taxon>
        <taxon>asterids</taxon>
        <taxon>campanulids</taxon>
        <taxon>Asterales</taxon>
        <taxon>Asteraceae</taxon>
        <taxon>Asteroideae</taxon>
        <taxon>Heliantheae alliance</taxon>
        <taxon>Heliantheae</taxon>
        <taxon>Helianthus</taxon>
    </lineage>
</organism>
<protein>
    <submittedName>
        <fullName evidence="3">Uncharacterized protein</fullName>
    </submittedName>
</protein>
<reference evidence="2" key="3">
    <citation type="submission" date="2020-06" db="EMBL/GenBank/DDBJ databases">
        <title>Helianthus annuus Genome sequencing and assembly Release 2.</title>
        <authorList>
            <person name="Gouzy J."/>
            <person name="Langlade N."/>
            <person name="Munos S."/>
        </authorList>
    </citation>
    <scope>NUCLEOTIDE SEQUENCE</scope>
    <source>
        <tissue evidence="2">Leaves</tissue>
    </source>
</reference>
<name>A0A251V9J4_HELAN</name>
<evidence type="ECO:0000313" key="2">
    <source>
        <dbReference type="EMBL" id="KAF5815730.1"/>
    </source>
</evidence>
<gene>
    <name evidence="3" type="ORF">HannXRQ_Chr03g0084881</name>
    <name evidence="2" type="ORF">HanXRQr2_Chr03g0126361</name>
</gene>